<keyword evidence="8" id="KW-0626">Porin</keyword>
<comment type="caution">
    <text evidence="13">The sequence shown here is derived from an EMBL/GenBank/DDBJ whole genome shotgun (WGS) entry which is preliminary data.</text>
</comment>
<evidence type="ECO:0000259" key="12">
    <source>
        <dbReference type="Pfam" id="PF13609"/>
    </source>
</evidence>
<dbReference type="PANTHER" id="PTHR34501">
    <property type="entry name" value="PROTEIN YDDL-RELATED"/>
    <property type="match status" value="1"/>
</dbReference>
<evidence type="ECO:0000256" key="3">
    <source>
        <dbReference type="ARBA" id="ARBA00022448"/>
    </source>
</evidence>
<gene>
    <name evidence="13" type="ORF">GM676_00185</name>
</gene>
<feature type="signal peptide" evidence="11">
    <location>
        <begin position="1"/>
        <end position="20"/>
    </location>
</feature>
<feature type="chain" id="PRO_5026906799" evidence="11">
    <location>
        <begin position="21"/>
        <end position="355"/>
    </location>
</feature>
<dbReference type="Gene3D" id="2.40.160.10">
    <property type="entry name" value="Porin"/>
    <property type="match status" value="1"/>
</dbReference>
<evidence type="ECO:0000256" key="1">
    <source>
        <dbReference type="ARBA" id="ARBA00004571"/>
    </source>
</evidence>
<evidence type="ECO:0000313" key="14">
    <source>
        <dbReference type="Proteomes" id="UP000475582"/>
    </source>
</evidence>
<feature type="domain" description="Porin" evidence="12">
    <location>
        <begin position="11"/>
        <end position="321"/>
    </location>
</feature>
<keyword evidence="9" id="KW-0472">Membrane</keyword>
<keyword evidence="14" id="KW-1185">Reference proteome</keyword>
<reference evidence="13 14" key="1">
    <citation type="submission" date="2019-11" db="EMBL/GenBank/DDBJ databases">
        <title>Type strains purchased from KCTC, JCM and DSMZ.</title>
        <authorList>
            <person name="Lu H."/>
        </authorList>
    </citation>
    <scope>NUCLEOTIDE SEQUENCE [LARGE SCALE GENOMIC DNA]</scope>
    <source>
        <strain evidence="13 14">KCTC 22382</strain>
    </source>
</reference>
<dbReference type="Pfam" id="PF13609">
    <property type="entry name" value="Porin_4"/>
    <property type="match status" value="1"/>
</dbReference>
<sequence>MRAMQYVLLGLVASSAAAQAQNTSNVTVYGIVDTNLQFANGGGKIGNQNSLQSGSLSQSRLGFMGNEDLGGGLKAVFSIENGFNVDSGVAAQGGLLFGRHAYVGLASDAVGTLTLGRQYMPLHLLHVKFTTHQVGFADATASFIPQIDDVRFDNSIRYVSPSYNGVTANVFYALGENVTVPSAAAPDKRYGDVFNVQLNLERGQLLAALSYADKKKAPSIPGNHTKYAAGSVAYDFGAVKPYAIYETVRNDTATAATPDFNFWSLELEVPFGQGKWKASYGNLKNRTVANADAKSYGLLYEYLFSKRSSVYGGYSRVSNEGAAAYGVGSANGVAVVADGVGASPHAVAIGVRTKF</sequence>
<keyword evidence="4" id="KW-1134">Transmembrane beta strand</keyword>
<evidence type="ECO:0000256" key="9">
    <source>
        <dbReference type="ARBA" id="ARBA00023136"/>
    </source>
</evidence>
<dbReference type="GO" id="GO:0015288">
    <property type="term" value="F:porin activity"/>
    <property type="evidence" value="ECO:0007669"/>
    <property type="project" value="UniProtKB-KW"/>
</dbReference>
<dbReference type="OrthoDB" id="5289162at2"/>
<comment type="subunit">
    <text evidence="2">Homotrimer.</text>
</comment>
<keyword evidence="7" id="KW-0406">Ion transport</keyword>
<evidence type="ECO:0000256" key="8">
    <source>
        <dbReference type="ARBA" id="ARBA00023114"/>
    </source>
</evidence>
<dbReference type="InterPro" id="IPR033900">
    <property type="entry name" value="Gram_neg_porin_domain"/>
</dbReference>
<comment type="subcellular location">
    <subcellularLocation>
        <location evidence="1">Cell outer membrane</location>
        <topology evidence="1">Multi-pass membrane protein</topology>
    </subcellularLocation>
</comment>
<evidence type="ECO:0000256" key="2">
    <source>
        <dbReference type="ARBA" id="ARBA00011233"/>
    </source>
</evidence>
<dbReference type="InterPro" id="IPR023614">
    <property type="entry name" value="Porin_dom_sf"/>
</dbReference>
<dbReference type="EMBL" id="WNKY01000001">
    <property type="protein sequence ID" value="MTV36000.1"/>
    <property type="molecule type" value="Genomic_DNA"/>
</dbReference>
<dbReference type="GO" id="GO:0046930">
    <property type="term" value="C:pore complex"/>
    <property type="evidence" value="ECO:0007669"/>
    <property type="project" value="UniProtKB-KW"/>
</dbReference>
<dbReference type="CDD" id="cd00342">
    <property type="entry name" value="gram_neg_porins"/>
    <property type="match status" value="1"/>
</dbReference>
<evidence type="ECO:0000256" key="7">
    <source>
        <dbReference type="ARBA" id="ARBA00023065"/>
    </source>
</evidence>
<keyword evidence="3" id="KW-0813">Transport</keyword>
<dbReference type="PRINTS" id="PR00184">
    <property type="entry name" value="NEISSPPORIN"/>
</dbReference>
<evidence type="ECO:0000256" key="5">
    <source>
        <dbReference type="ARBA" id="ARBA00022692"/>
    </source>
</evidence>
<name>A0A6L6PAS3_9BURK</name>
<keyword evidence="6 11" id="KW-0732">Signal</keyword>
<dbReference type="InterPro" id="IPR050298">
    <property type="entry name" value="Gram-neg_bact_OMP"/>
</dbReference>
<proteinExistence type="predicted"/>
<evidence type="ECO:0000256" key="6">
    <source>
        <dbReference type="ARBA" id="ARBA00022729"/>
    </source>
</evidence>
<accession>A0A6L6PAS3</accession>
<dbReference type="SUPFAM" id="SSF56935">
    <property type="entry name" value="Porins"/>
    <property type="match status" value="1"/>
</dbReference>
<keyword evidence="10" id="KW-0998">Cell outer membrane</keyword>
<dbReference type="GO" id="GO:0009279">
    <property type="term" value="C:cell outer membrane"/>
    <property type="evidence" value="ECO:0007669"/>
    <property type="project" value="UniProtKB-SubCell"/>
</dbReference>
<protein>
    <submittedName>
        <fullName evidence="13">Porin</fullName>
    </submittedName>
</protein>
<dbReference type="GO" id="GO:0006811">
    <property type="term" value="P:monoatomic ion transport"/>
    <property type="evidence" value="ECO:0007669"/>
    <property type="project" value="UniProtKB-KW"/>
</dbReference>
<dbReference type="AlphaFoldDB" id="A0A6L6PAS3"/>
<evidence type="ECO:0000256" key="4">
    <source>
        <dbReference type="ARBA" id="ARBA00022452"/>
    </source>
</evidence>
<evidence type="ECO:0000256" key="11">
    <source>
        <dbReference type="SAM" id="SignalP"/>
    </source>
</evidence>
<evidence type="ECO:0000256" key="10">
    <source>
        <dbReference type="ARBA" id="ARBA00023237"/>
    </source>
</evidence>
<dbReference type="Proteomes" id="UP000475582">
    <property type="component" value="Unassembled WGS sequence"/>
</dbReference>
<evidence type="ECO:0000313" key="13">
    <source>
        <dbReference type="EMBL" id="MTV36000.1"/>
    </source>
</evidence>
<organism evidence="13 14">
    <name type="scientific">Duganella radicis</name>
    <dbReference type="NCBI Taxonomy" id="551988"/>
    <lineage>
        <taxon>Bacteria</taxon>
        <taxon>Pseudomonadati</taxon>
        <taxon>Pseudomonadota</taxon>
        <taxon>Betaproteobacteria</taxon>
        <taxon>Burkholderiales</taxon>
        <taxon>Oxalobacteraceae</taxon>
        <taxon>Telluria group</taxon>
        <taxon>Duganella</taxon>
    </lineage>
</organism>
<dbReference type="PANTHER" id="PTHR34501:SF9">
    <property type="entry name" value="MAJOR OUTER MEMBRANE PROTEIN P.IA"/>
    <property type="match status" value="1"/>
</dbReference>
<keyword evidence="5" id="KW-0812">Transmembrane</keyword>
<dbReference type="InterPro" id="IPR002299">
    <property type="entry name" value="Porin_Neis"/>
</dbReference>